<dbReference type="EMBL" id="UINC01200716">
    <property type="protein sequence ID" value="SVE19728.1"/>
    <property type="molecule type" value="Genomic_DNA"/>
</dbReference>
<organism evidence="1">
    <name type="scientific">marine metagenome</name>
    <dbReference type="NCBI Taxonomy" id="408172"/>
    <lineage>
        <taxon>unclassified sequences</taxon>
        <taxon>metagenomes</taxon>
        <taxon>ecological metagenomes</taxon>
    </lineage>
</organism>
<name>A0A383BJY1_9ZZZZ</name>
<feature type="non-terminal residue" evidence="1">
    <location>
        <position position="23"/>
    </location>
</feature>
<protein>
    <submittedName>
        <fullName evidence="1">Uncharacterized protein</fullName>
    </submittedName>
</protein>
<evidence type="ECO:0000313" key="1">
    <source>
        <dbReference type="EMBL" id="SVE19728.1"/>
    </source>
</evidence>
<gene>
    <name evidence="1" type="ORF">METZ01_LOCUS472582</name>
</gene>
<proteinExistence type="predicted"/>
<sequence>MTLLSNLCIDEVEANLADNRFAG</sequence>
<accession>A0A383BJY1</accession>
<dbReference type="AlphaFoldDB" id="A0A383BJY1"/>
<reference evidence="1" key="1">
    <citation type="submission" date="2018-05" db="EMBL/GenBank/DDBJ databases">
        <authorList>
            <person name="Lanie J.A."/>
            <person name="Ng W.-L."/>
            <person name="Kazmierczak K.M."/>
            <person name="Andrzejewski T.M."/>
            <person name="Davidsen T.M."/>
            <person name="Wayne K.J."/>
            <person name="Tettelin H."/>
            <person name="Glass J.I."/>
            <person name="Rusch D."/>
            <person name="Podicherti R."/>
            <person name="Tsui H.-C.T."/>
            <person name="Winkler M.E."/>
        </authorList>
    </citation>
    <scope>NUCLEOTIDE SEQUENCE</scope>
</reference>